<feature type="compositionally biased region" description="Basic and acidic residues" evidence="1">
    <location>
        <begin position="71"/>
        <end position="80"/>
    </location>
</feature>
<evidence type="ECO:0000256" key="1">
    <source>
        <dbReference type="SAM" id="MobiDB-lite"/>
    </source>
</evidence>
<keyword evidence="3" id="KW-1185">Reference proteome</keyword>
<sequence length="403" mass="44042">LQFRNGHAASTILGLHCRGGHCAPRADARSGDGRAAVRGVGAVHGRPPAQHVPAARAGPCVPLVLARRRREPGVRRLHDHPGRRRLAPGHEPRPRRHQGQPRHLHGEGEHLGDARVHHPGGRRRGQHDRAVGRHRGLADGGQGTAPRHVQLRVLRRERAVLPGEEHHFQEHVAGAEARGDGEAGGGAAGVGGQRGVRGVQFPGRAGHAVRPLGPALLQGVLHPRVRGLHLRQRAVAVRGLPRARDRAGLRGADGAEPAEHAGGHGVLLRQLPGDGLRRALPGPRLGHLLPRRLRLHLHGRHHHPQRMVQLGRPQPRADGVLRAVQVHGAGRDLRRPGGVVARAHRRRGQALRLAQLHRRQRVDHAVVVYYRKSPSRSHGSTSPHHVKKQRNKTIYKIYIFLLL</sequence>
<name>A0A804UI73_MAIZE</name>
<feature type="compositionally biased region" description="Basic residues" evidence="1">
    <location>
        <begin position="117"/>
        <end position="126"/>
    </location>
</feature>
<dbReference type="Proteomes" id="UP000007305">
    <property type="component" value="Chromosome 8"/>
</dbReference>
<reference evidence="2" key="3">
    <citation type="submission" date="2021-05" db="UniProtKB">
        <authorList>
            <consortium name="EnsemblPlants"/>
        </authorList>
    </citation>
    <scope>IDENTIFICATION</scope>
    <source>
        <strain evidence="2">cv. B73</strain>
    </source>
</reference>
<feature type="compositionally biased region" description="Basic residues" evidence="1">
    <location>
        <begin position="81"/>
        <end position="103"/>
    </location>
</feature>
<evidence type="ECO:0000313" key="3">
    <source>
        <dbReference type="Proteomes" id="UP000007305"/>
    </source>
</evidence>
<protein>
    <submittedName>
        <fullName evidence="2">Uncharacterized protein</fullName>
    </submittedName>
</protein>
<feature type="compositionally biased region" description="Basic and acidic residues" evidence="1">
    <location>
        <begin position="104"/>
        <end position="116"/>
    </location>
</feature>
<dbReference type="InParanoid" id="A0A804UI73"/>
<accession>A0A804UI73</accession>
<reference evidence="2" key="2">
    <citation type="submission" date="2019-07" db="EMBL/GenBank/DDBJ databases">
        <authorList>
            <person name="Seetharam A."/>
            <person name="Woodhouse M."/>
            <person name="Cannon E."/>
        </authorList>
    </citation>
    <scope>NUCLEOTIDE SEQUENCE [LARGE SCALE GENOMIC DNA]</scope>
    <source>
        <strain evidence="2">cv. B73</strain>
    </source>
</reference>
<proteinExistence type="predicted"/>
<reference evidence="3" key="1">
    <citation type="journal article" date="2009" name="Science">
        <title>The B73 maize genome: complexity, diversity, and dynamics.</title>
        <authorList>
            <person name="Schnable P.S."/>
            <person name="Ware D."/>
            <person name="Fulton R.S."/>
            <person name="Stein J.C."/>
            <person name="Wei F."/>
            <person name="Pasternak S."/>
            <person name="Liang C."/>
            <person name="Zhang J."/>
            <person name="Fulton L."/>
            <person name="Graves T.A."/>
            <person name="Minx P."/>
            <person name="Reily A.D."/>
            <person name="Courtney L."/>
            <person name="Kruchowski S.S."/>
            <person name="Tomlinson C."/>
            <person name="Strong C."/>
            <person name="Delehaunty K."/>
            <person name="Fronick C."/>
            <person name="Courtney B."/>
            <person name="Rock S.M."/>
            <person name="Belter E."/>
            <person name="Du F."/>
            <person name="Kim K."/>
            <person name="Abbott R.M."/>
            <person name="Cotton M."/>
            <person name="Levy A."/>
            <person name="Marchetto P."/>
            <person name="Ochoa K."/>
            <person name="Jackson S.M."/>
            <person name="Gillam B."/>
            <person name="Chen W."/>
            <person name="Yan L."/>
            <person name="Higginbotham J."/>
            <person name="Cardenas M."/>
            <person name="Waligorski J."/>
            <person name="Applebaum E."/>
            <person name="Phelps L."/>
            <person name="Falcone J."/>
            <person name="Kanchi K."/>
            <person name="Thane T."/>
            <person name="Scimone A."/>
            <person name="Thane N."/>
            <person name="Henke J."/>
            <person name="Wang T."/>
            <person name="Ruppert J."/>
            <person name="Shah N."/>
            <person name="Rotter K."/>
            <person name="Hodges J."/>
            <person name="Ingenthron E."/>
            <person name="Cordes M."/>
            <person name="Kohlberg S."/>
            <person name="Sgro J."/>
            <person name="Delgado B."/>
            <person name="Mead K."/>
            <person name="Chinwalla A."/>
            <person name="Leonard S."/>
            <person name="Crouse K."/>
            <person name="Collura K."/>
            <person name="Kudrna D."/>
            <person name="Currie J."/>
            <person name="He R."/>
            <person name="Angelova A."/>
            <person name="Rajasekar S."/>
            <person name="Mueller T."/>
            <person name="Lomeli R."/>
            <person name="Scara G."/>
            <person name="Ko A."/>
            <person name="Delaney K."/>
            <person name="Wissotski M."/>
            <person name="Lopez G."/>
            <person name="Campos D."/>
            <person name="Braidotti M."/>
            <person name="Ashley E."/>
            <person name="Golser W."/>
            <person name="Kim H."/>
            <person name="Lee S."/>
            <person name="Lin J."/>
            <person name="Dujmic Z."/>
            <person name="Kim W."/>
            <person name="Talag J."/>
            <person name="Zuccolo A."/>
            <person name="Fan C."/>
            <person name="Sebastian A."/>
            <person name="Kramer M."/>
            <person name="Spiegel L."/>
            <person name="Nascimento L."/>
            <person name="Zutavern T."/>
            <person name="Miller B."/>
            <person name="Ambroise C."/>
            <person name="Muller S."/>
            <person name="Spooner W."/>
            <person name="Narechania A."/>
            <person name="Ren L."/>
            <person name="Wei S."/>
            <person name="Kumari S."/>
            <person name="Faga B."/>
            <person name="Levy M.J."/>
            <person name="McMahan L."/>
            <person name="Van Buren P."/>
            <person name="Vaughn M.W."/>
            <person name="Ying K."/>
            <person name="Yeh C.-T."/>
            <person name="Emrich S.J."/>
            <person name="Jia Y."/>
            <person name="Kalyanaraman A."/>
            <person name="Hsia A.-P."/>
            <person name="Barbazuk W.B."/>
            <person name="Baucom R.S."/>
            <person name="Brutnell T.P."/>
            <person name="Carpita N.C."/>
            <person name="Chaparro C."/>
            <person name="Chia J.-M."/>
            <person name="Deragon J.-M."/>
            <person name="Estill J.C."/>
            <person name="Fu Y."/>
            <person name="Jeddeloh J.A."/>
            <person name="Han Y."/>
            <person name="Lee H."/>
            <person name="Li P."/>
            <person name="Lisch D.R."/>
            <person name="Liu S."/>
            <person name="Liu Z."/>
            <person name="Nagel D.H."/>
            <person name="McCann M.C."/>
            <person name="SanMiguel P."/>
            <person name="Myers A.M."/>
            <person name="Nettleton D."/>
            <person name="Nguyen J."/>
            <person name="Penning B.W."/>
            <person name="Ponnala L."/>
            <person name="Schneider K.L."/>
            <person name="Schwartz D.C."/>
            <person name="Sharma A."/>
            <person name="Soderlund C."/>
            <person name="Springer N.M."/>
            <person name="Sun Q."/>
            <person name="Wang H."/>
            <person name="Waterman M."/>
            <person name="Westerman R."/>
            <person name="Wolfgruber T.K."/>
            <person name="Yang L."/>
            <person name="Yu Y."/>
            <person name="Zhang L."/>
            <person name="Zhou S."/>
            <person name="Zhu Q."/>
            <person name="Bennetzen J.L."/>
            <person name="Dawe R.K."/>
            <person name="Jiang J."/>
            <person name="Jiang N."/>
            <person name="Presting G.G."/>
            <person name="Wessler S.R."/>
            <person name="Aluru S."/>
            <person name="Martienssen R.A."/>
            <person name="Clifton S.W."/>
            <person name="McCombie W.R."/>
            <person name="Wing R.A."/>
            <person name="Wilson R.K."/>
        </authorList>
    </citation>
    <scope>NUCLEOTIDE SEQUENCE [LARGE SCALE GENOMIC DNA]</scope>
    <source>
        <strain evidence="3">cv. B73</strain>
    </source>
</reference>
<evidence type="ECO:0000313" key="2">
    <source>
        <dbReference type="EnsemblPlants" id="Zm00001eb371160_P002"/>
    </source>
</evidence>
<dbReference type="EnsemblPlants" id="Zm00001eb371160_T002">
    <property type="protein sequence ID" value="Zm00001eb371160_P002"/>
    <property type="gene ID" value="Zm00001eb371160"/>
</dbReference>
<organism evidence="2 3">
    <name type="scientific">Zea mays</name>
    <name type="common">Maize</name>
    <dbReference type="NCBI Taxonomy" id="4577"/>
    <lineage>
        <taxon>Eukaryota</taxon>
        <taxon>Viridiplantae</taxon>
        <taxon>Streptophyta</taxon>
        <taxon>Embryophyta</taxon>
        <taxon>Tracheophyta</taxon>
        <taxon>Spermatophyta</taxon>
        <taxon>Magnoliopsida</taxon>
        <taxon>Liliopsida</taxon>
        <taxon>Poales</taxon>
        <taxon>Poaceae</taxon>
        <taxon>PACMAD clade</taxon>
        <taxon>Panicoideae</taxon>
        <taxon>Andropogonodae</taxon>
        <taxon>Andropogoneae</taxon>
        <taxon>Tripsacinae</taxon>
        <taxon>Zea</taxon>
    </lineage>
</organism>
<feature type="region of interest" description="Disordered" evidence="1">
    <location>
        <begin position="71"/>
        <end position="144"/>
    </location>
</feature>
<dbReference type="Gramene" id="Zm00001eb371160_T002">
    <property type="protein sequence ID" value="Zm00001eb371160_P002"/>
    <property type="gene ID" value="Zm00001eb371160"/>
</dbReference>
<dbReference type="AlphaFoldDB" id="A0A804UI73"/>